<proteinExistence type="predicted"/>
<gene>
    <name evidence="1" type="ORF">CJ301_17385</name>
</gene>
<protein>
    <submittedName>
        <fullName evidence="1">Uncharacterized protein</fullName>
    </submittedName>
</protein>
<organism evidence="1 2">
    <name type="scientific">Limimaricola cinnabarinus</name>
    <dbReference type="NCBI Taxonomy" id="1125964"/>
    <lineage>
        <taxon>Bacteria</taxon>
        <taxon>Pseudomonadati</taxon>
        <taxon>Pseudomonadota</taxon>
        <taxon>Alphaproteobacteria</taxon>
        <taxon>Rhodobacterales</taxon>
        <taxon>Paracoccaceae</taxon>
        <taxon>Limimaricola</taxon>
    </lineage>
</organism>
<keyword evidence="2" id="KW-1185">Reference proteome</keyword>
<accession>A0A2G1MBY8</accession>
<reference evidence="1 2" key="1">
    <citation type="submission" date="2017-08" db="EMBL/GenBank/DDBJ databases">
        <title>Draft Genome Sequence of Loktanella cinnabarina Strain XM1, Isolated from Coastal Surface Water.</title>
        <authorList>
            <person name="Ma R."/>
            <person name="Wang J."/>
            <person name="Wang Q."/>
            <person name="Ma Z."/>
            <person name="Li J."/>
            <person name="Chen L."/>
        </authorList>
    </citation>
    <scope>NUCLEOTIDE SEQUENCE [LARGE SCALE GENOMIC DNA]</scope>
    <source>
        <strain evidence="1 2">XM1</strain>
    </source>
</reference>
<evidence type="ECO:0000313" key="2">
    <source>
        <dbReference type="Proteomes" id="UP000221860"/>
    </source>
</evidence>
<name>A0A2G1MBY8_9RHOB</name>
<sequence>MTVAPGKNDFHLDDGRSLAIEIGVPDGVYQFARETAEMWLPAEMMEIAEGRVTVVATPAHLADEAMRERVISLVANTPGLADVVADTVAARGIDPRRSRISLTIRRNDAASRSHGNPWRGAERMRALLAESSAIG</sequence>
<dbReference type="Proteomes" id="UP000221860">
    <property type="component" value="Unassembled WGS sequence"/>
</dbReference>
<dbReference type="EMBL" id="NQWH01000049">
    <property type="protein sequence ID" value="PHP26246.1"/>
    <property type="molecule type" value="Genomic_DNA"/>
</dbReference>
<dbReference type="AlphaFoldDB" id="A0A2G1MBY8"/>
<dbReference type="RefSeq" id="WP_099278618.1">
    <property type="nucleotide sequence ID" value="NZ_KZ304987.1"/>
</dbReference>
<evidence type="ECO:0000313" key="1">
    <source>
        <dbReference type="EMBL" id="PHP26246.1"/>
    </source>
</evidence>
<comment type="caution">
    <text evidence="1">The sequence shown here is derived from an EMBL/GenBank/DDBJ whole genome shotgun (WGS) entry which is preliminary data.</text>
</comment>